<protein>
    <submittedName>
        <fullName evidence="1">Uncharacterized protein</fullName>
    </submittedName>
</protein>
<sequence length="38" mass="4309">MAISNHHTLSEATCISRARRFKSSLGHENQRSLTRLKA</sequence>
<dbReference type="KEGG" id="mgg:MPLG2_1826"/>
<dbReference type="EMBL" id="LT985188">
    <property type="protein sequence ID" value="SPD86856.1"/>
    <property type="molecule type" value="Genomic_DNA"/>
</dbReference>
<dbReference type="Proteomes" id="UP000238164">
    <property type="component" value="Chromosome 1"/>
</dbReference>
<reference evidence="1 2" key="1">
    <citation type="submission" date="2018-02" db="EMBL/GenBank/DDBJ databases">
        <authorList>
            <person name="Cohen D.B."/>
            <person name="Kent A.D."/>
        </authorList>
    </citation>
    <scope>NUCLEOTIDE SEQUENCE [LARGE SCALE GENOMIC DNA]</scope>
    <source>
        <strain evidence="1">1</strain>
    </source>
</reference>
<proteinExistence type="predicted"/>
<gene>
    <name evidence="1" type="ORF">MPLG2_1826</name>
</gene>
<dbReference type="AlphaFoldDB" id="A0A2N9JGH1"/>
<keyword evidence="2" id="KW-1185">Reference proteome</keyword>
<organism evidence="1 2">
    <name type="scientific">Micropruina glycogenica</name>
    <dbReference type="NCBI Taxonomy" id="75385"/>
    <lineage>
        <taxon>Bacteria</taxon>
        <taxon>Bacillati</taxon>
        <taxon>Actinomycetota</taxon>
        <taxon>Actinomycetes</taxon>
        <taxon>Propionibacteriales</taxon>
        <taxon>Nocardioidaceae</taxon>
        <taxon>Micropruina</taxon>
    </lineage>
</organism>
<name>A0A2N9JGH1_9ACTN</name>
<evidence type="ECO:0000313" key="1">
    <source>
        <dbReference type="EMBL" id="SPD86856.1"/>
    </source>
</evidence>
<evidence type="ECO:0000313" key="2">
    <source>
        <dbReference type="Proteomes" id="UP000238164"/>
    </source>
</evidence>
<accession>A0A2N9JGH1</accession>